<protein>
    <submittedName>
        <fullName evidence="2">Glycosyltransferase family 4 protein</fullName>
    </submittedName>
</protein>
<dbReference type="Pfam" id="PF13692">
    <property type="entry name" value="Glyco_trans_1_4"/>
    <property type="match status" value="1"/>
</dbReference>
<dbReference type="SUPFAM" id="SSF53756">
    <property type="entry name" value="UDP-Glycosyltransferase/glycogen phosphorylase"/>
    <property type="match status" value="1"/>
</dbReference>
<reference evidence="2 3" key="1">
    <citation type="journal article" date="2019" name="Nat. Microbiol.">
        <title>Mediterranean grassland soil C-N compound turnover is dependent on rainfall and depth, and is mediated by genomically divergent microorganisms.</title>
        <authorList>
            <person name="Diamond S."/>
            <person name="Andeer P.F."/>
            <person name="Li Z."/>
            <person name="Crits-Christoph A."/>
            <person name="Burstein D."/>
            <person name="Anantharaman K."/>
            <person name="Lane K.R."/>
            <person name="Thomas B.C."/>
            <person name="Pan C."/>
            <person name="Northen T.R."/>
            <person name="Banfield J.F."/>
        </authorList>
    </citation>
    <scope>NUCLEOTIDE SEQUENCE [LARGE SCALE GENOMIC DNA]</scope>
    <source>
        <strain evidence="2">WS_11</strain>
    </source>
</reference>
<dbReference type="PANTHER" id="PTHR45947">
    <property type="entry name" value="SULFOQUINOVOSYL TRANSFERASE SQD2"/>
    <property type="match status" value="1"/>
</dbReference>
<comment type="caution">
    <text evidence="2">The sequence shown here is derived from an EMBL/GenBank/DDBJ whole genome shotgun (WGS) entry which is preliminary data.</text>
</comment>
<sequence length="361" mass="38256">MRVRIATLANAAVGHTRRWVEGLRGRGHTVGVWSLEPGPAELGAERLPAFPLPGFLRYPLAAPALMGVLARFGPDLVDAHYVPNYGLLGALSGRHPLAVTAWGSDLLLAGRSGPLQRARARFVLRRADLVLADAENLGRAARELGARPDAVHVVTWGVDLSRFAPGPAREPGLLASVRMHEPVYDLETLIEGVAPVMRRHPHLRLVLGGDGRRRRALEALAARVLPAGRYTFAGMLAPAALADLLARAEVYLSASRSDSTSVSLLEAMAGGALPVVSDIAGNREWVGEGEGARMFAVGDAGALEAALERALGEPAWAEAARRRNREVVAARGETTRNLARIEALFATLVGRGTAARGGGRS</sequence>
<keyword evidence="2" id="KW-0808">Transferase</keyword>
<dbReference type="GO" id="GO:0016757">
    <property type="term" value="F:glycosyltransferase activity"/>
    <property type="evidence" value="ECO:0007669"/>
    <property type="project" value="TreeGrafter"/>
</dbReference>
<accession>A0A538UB47</accession>
<feature type="domain" description="Glycosyltransferase subfamily 4-like N-terminal" evidence="1">
    <location>
        <begin position="15"/>
        <end position="162"/>
    </location>
</feature>
<dbReference type="Gene3D" id="3.40.50.2000">
    <property type="entry name" value="Glycogen Phosphorylase B"/>
    <property type="match status" value="2"/>
</dbReference>
<name>A0A538UB47_UNCEI</name>
<organism evidence="2 3">
    <name type="scientific">Eiseniibacteriota bacterium</name>
    <dbReference type="NCBI Taxonomy" id="2212470"/>
    <lineage>
        <taxon>Bacteria</taxon>
        <taxon>Candidatus Eiseniibacteriota</taxon>
    </lineage>
</organism>
<dbReference type="InterPro" id="IPR050194">
    <property type="entry name" value="Glycosyltransferase_grp1"/>
</dbReference>
<evidence type="ECO:0000313" key="3">
    <source>
        <dbReference type="Proteomes" id="UP000319771"/>
    </source>
</evidence>
<dbReference type="AlphaFoldDB" id="A0A538UB47"/>
<dbReference type="Pfam" id="PF13439">
    <property type="entry name" value="Glyco_transf_4"/>
    <property type="match status" value="1"/>
</dbReference>
<gene>
    <name evidence="2" type="ORF">E6K81_05655</name>
</gene>
<dbReference type="Proteomes" id="UP000319771">
    <property type="component" value="Unassembled WGS sequence"/>
</dbReference>
<dbReference type="PANTHER" id="PTHR45947:SF3">
    <property type="entry name" value="SULFOQUINOVOSYL TRANSFERASE SQD2"/>
    <property type="match status" value="1"/>
</dbReference>
<evidence type="ECO:0000259" key="1">
    <source>
        <dbReference type="Pfam" id="PF13439"/>
    </source>
</evidence>
<dbReference type="EMBL" id="VBPB01000081">
    <property type="protein sequence ID" value="TMQ73131.1"/>
    <property type="molecule type" value="Genomic_DNA"/>
</dbReference>
<proteinExistence type="predicted"/>
<dbReference type="InterPro" id="IPR028098">
    <property type="entry name" value="Glyco_trans_4-like_N"/>
</dbReference>
<evidence type="ECO:0000313" key="2">
    <source>
        <dbReference type="EMBL" id="TMQ73131.1"/>
    </source>
</evidence>